<dbReference type="SUPFAM" id="SSF54909">
    <property type="entry name" value="Dimeric alpha+beta barrel"/>
    <property type="match status" value="1"/>
</dbReference>
<dbReference type="STRING" id="645134.A0A0L0HD49"/>
<keyword evidence="3" id="KW-1185">Reference proteome</keyword>
<dbReference type="InterPro" id="IPR011008">
    <property type="entry name" value="Dimeric_a/b-barrel"/>
</dbReference>
<evidence type="ECO:0000313" key="3">
    <source>
        <dbReference type="Proteomes" id="UP000053201"/>
    </source>
</evidence>
<protein>
    <recommendedName>
        <fullName evidence="1">ABM domain-containing protein</fullName>
    </recommendedName>
</protein>
<dbReference type="Gene3D" id="3.30.70.100">
    <property type="match status" value="1"/>
</dbReference>
<dbReference type="EMBL" id="KQ257459">
    <property type="protein sequence ID" value="KNC98889.1"/>
    <property type="molecule type" value="Genomic_DNA"/>
</dbReference>
<accession>A0A0L0HD49</accession>
<dbReference type="PANTHER" id="PTHR38052">
    <property type="entry name" value="EXPRESSED PROTEIN"/>
    <property type="match status" value="1"/>
</dbReference>
<dbReference type="PROSITE" id="PS51725">
    <property type="entry name" value="ABM"/>
    <property type="match status" value="1"/>
</dbReference>
<dbReference type="InterPro" id="IPR007138">
    <property type="entry name" value="ABM_dom"/>
</dbReference>
<evidence type="ECO:0000259" key="1">
    <source>
        <dbReference type="PROSITE" id="PS51725"/>
    </source>
</evidence>
<dbReference type="Proteomes" id="UP000053201">
    <property type="component" value="Unassembled WGS sequence"/>
</dbReference>
<name>A0A0L0HD49_SPIPD</name>
<sequence>MATNLHKANPNSLPVTLVVHLRSKPQHQDAVSALLQKAASIYIKDQGTIGWHVMQSPSDPNQFAIVERYESVPDIETHKKNPFFKEFGLKVKDLLDGELKIEMFRELSKL</sequence>
<proteinExistence type="predicted"/>
<dbReference type="AlphaFoldDB" id="A0A0L0HD49"/>
<dbReference type="VEuPathDB" id="FungiDB:SPPG_05856"/>
<dbReference type="OrthoDB" id="194076at2759"/>
<gene>
    <name evidence="2" type="ORF">SPPG_05856</name>
</gene>
<dbReference type="OMA" id="LCAKQTE"/>
<dbReference type="PANTHER" id="PTHR38052:SF1">
    <property type="entry name" value="ABM DOMAIN-CONTAINING PROTEIN"/>
    <property type="match status" value="1"/>
</dbReference>
<dbReference type="GeneID" id="27689200"/>
<dbReference type="Pfam" id="PF03992">
    <property type="entry name" value="ABM"/>
    <property type="match status" value="1"/>
</dbReference>
<dbReference type="RefSeq" id="XP_016606929.1">
    <property type="nucleotide sequence ID" value="XM_016754061.1"/>
</dbReference>
<organism evidence="2 3">
    <name type="scientific">Spizellomyces punctatus (strain DAOM BR117)</name>
    <dbReference type="NCBI Taxonomy" id="645134"/>
    <lineage>
        <taxon>Eukaryota</taxon>
        <taxon>Fungi</taxon>
        <taxon>Fungi incertae sedis</taxon>
        <taxon>Chytridiomycota</taxon>
        <taxon>Chytridiomycota incertae sedis</taxon>
        <taxon>Chytridiomycetes</taxon>
        <taxon>Spizellomycetales</taxon>
        <taxon>Spizellomycetaceae</taxon>
        <taxon>Spizellomyces</taxon>
    </lineage>
</organism>
<reference evidence="2 3" key="1">
    <citation type="submission" date="2009-08" db="EMBL/GenBank/DDBJ databases">
        <title>The Genome Sequence of Spizellomyces punctatus strain DAOM BR117.</title>
        <authorList>
            <consortium name="The Broad Institute Genome Sequencing Platform"/>
            <person name="Russ C."/>
            <person name="Cuomo C."/>
            <person name="Shea T."/>
            <person name="Young S.K."/>
            <person name="Zeng Q."/>
            <person name="Koehrsen M."/>
            <person name="Haas B."/>
            <person name="Borodovsky M."/>
            <person name="Guigo R."/>
            <person name="Alvarado L."/>
            <person name="Berlin A."/>
            <person name="Bochicchio J."/>
            <person name="Borenstein D."/>
            <person name="Chapman S."/>
            <person name="Chen Z."/>
            <person name="Engels R."/>
            <person name="Freedman E."/>
            <person name="Gellesch M."/>
            <person name="Goldberg J."/>
            <person name="Griggs A."/>
            <person name="Gujja S."/>
            <person name="Heiman D."/>
            <person name="Hepburn T."/>
            <person name="Howarth C."/>
            <person name="Jen D."/>
            <person name="Larson L."/>
            <person name="Lewis B."/>
            <person name="Mehta T."/>
            <person name="Park D."/>
            <person name="Pearson M."/>
            <person name="Roberts A."/>
            <person name="Saif S."/>
            <person name="Shenoy N."/>
            <person name="Sisk P."/>
            <person name="Stolte C."/>
            <person name="Sykes S."/>
            <person name="Thomson T."/>
            <person name="Walk T."/>
            <person name="White J."/>
            <person name="Yandava C."/>
            <person name="Burger G."/>
            <person name="Gray M.W."/>
            <person name="Holland P.W.H."/>
            <person name="King N."/>
            <person name="Lang F.B.F."/>
            <person name="Roger A.J."/>
            <person name="Ruiz-Trillo I."/>
            <person name="Lander E."/>
            <person name="Nusbaum C."/>
        </authorList>
    </citation>
    <scope>NUCLEOTIDE SEQUENCE [LARGE SCALE GENOMIC DNA]</scope>
    <source>
        <strain evidence="2 3">DAOM BR117</strain>
    </source>
</reference>
<dbReference type="InParanoid" id="A0A0L0HD49"/>
<feature type="domain" description="ABM" evidence="1">
    <location>
        <begin position="15"/>
        <end position="103"/>
    </location>
</feature>
<dbReference type="eggNOG" id="ENOG502S2IP">
    <property type="taxonomic scope" value="Eukaryota"/>
</dbReference>
<evidence type="ECO:0000313" key="2">
    <source>
        <dbReference type="EMBL" id="KNC98889.1"/>
    </source>
</evidence>